<dbReference type="SMART" id="SM00448">
    <property type="entry name" value="REC"/>
    <property type="match status" value="1"/>
</dbReference>
<evidence type="ECO:0000256" key="2">
    <source>
        <dbReference type="ARBA" id="ARBA00012438"/>
    </source>
</evidence>
<dbReference type="InterPro" id="IPR011006">
    <property type="entry name" value="CheY-like_superfamily"/>
</dbReference>
<dbReference type="Gene3D" id="3.40.50.2300">
    <property type="match status" value="1"/>
</dbReference>
<dbReference type="PROSITE" id="PS50110">
    <property type="entry name" value="RESPONSE_REGULATORY"/>
    <property type="match status" value="1"/>
</dbReference>
<dbReference type="RefSeq" id="WP_101718864.1">
    <property type="nucleotide sequence ID" value="NZ_PJRS01000029.1"/>
</dbReference>
<dbReference type="SMART" id="SM00388">
    <property type="entry name" value="HisKA"/>
    <property type="match status" value="1"/>
</dbReference>
<dbReference type="Gene3D" id="1.10.287.130">
    <property type="match status" value="1"/>
</dbReference>
<keyword evidence="8" id="KW-0808">Transferase</keyword>
<dbReference type="PANTHER" id="PTHR45339">
    <property type="entry name" value="HYBRID SIGNAL TRANSDUCTION HISTIDINE KINASE J"/>
    <property type="match status" value="1"/>
</dbReference>
<keyword evidence="5" id="KW-0812">Transmembrane</keyword>
<organism evidence="8 9">
    <name type="scientific">Caulobacter zeae</name>
    <dbReference type="NCBI Taxonomy" id="2055137"/>
    <lineage>
        <taxon>Bacteria</taxon>
        <taxon>Pseudomonadati</taxon>
        <taxon>Pseudomonadota</taxon>
        <taxon>Alphaproteobacteria</taxon>
        <taxon>Caulobacterales</taxon>
        <taxon>Caulobacteraceae</taxon>
        <taxon>Caulobacter</taxon>
    </lineage>
</organism>
<evidence type="ECO:0000256" key="1">
    <source>
        <dbReference type="ARBA" id="ARBA00000085"/>
    </source>
</evidence>
<dbReference type="OrthoDB" id="9801651at2"/>
<feature type="modified residue" description="4-aspartylphosphate" evidence="4">
    <location>
        <position position="505"/>
    </location>
</feature>
<proteinExistence type="predicted"/>
<dbReference type="InterPro" id="IPR005467">
    <property type="entry name" value="His_kinase_dom"/>
</dbReference>
<feature type="transmembrane region" description="Helical" evidence="5">
    <location>
        <begin position="78"/>
        <end position="100"/>
    </location>
</feature>
<comment type="catalytic activity">
    <reaction evidence="1">
        <text>ATP + protein L-histidine = ADP + protein N-phospho-L-histidine.</text>
        <dbReference type="EC" id="2.7.13.3"/>
    </reaction>
</comment>
<dbReference type="CDD" id="cd00082">
    <property type="entry name" value="HisKA"/>
    <property type="match status" value="1"/>
</dbReference>
<dbReference type="SMART" id="SM00387">
    <property type="entry name" value="HATPase_c"/>
    <property type="match status" value="1"/>
</dbReference>
<dbReference type="PANTHER" id="PTHR45339:SF6">
    <property type="entry name" value="SENSORY HISTIDINE PROTEIN KINASE"/>
    <property type="match status" value="1"/>
</dbReference>
<dbReference type="SUPFAM" id="SSF52172">
    <property type="entry name" value="CheY-like"/>
    <property type="match status" value="1"/>
</dbReference>
<dbReference type="Pfam" id="PF02518">
    <property type="entry name" value="HATPase_c"/>
    <property type="match status" value="1"/>
</dbReference>
<name>A0A2N5DCA0_9CAUL</name>
<dbReference type="InterPro" id="IPR004358">
    <property type="entry name" value="Sig_transdc_His_kin-like_C"/>
</dbReference>
<feature type="transmembrane region" description="Helical" evidence="5">
    <location>
        <begin position="131"/>
        <end position="150"/>
    </location>
</feature>
<dbReference type="EMBL" id="PJRS01000029">
    <property type="protein sequence ID" value="PLR23687.1"/>
    <property type="molecule type" value="Genomic_DNA"/>
</dbReference>
<evidence type="ECO:0000256" key="5">
    <source>
        <dbReference type="SAM" id="Phobius"/>
    </source>
</evidence>
<comment type="caution">
    <text evidence="8">The sequence shown here is derived from an EMBL/GenBank/DDBJ whole genome shotgun (WGS) entry which is preliminary data.</text>
</comment>
<feature type="transmembrane region" description="Helical" evidence="5">
    <location>
        <begin position="162"/>
        <end position="182"/>
    </location>
</feature>
<dbReference type="Pfam" id="PF00072">
    <property type="entry name" value="Response_reg"/>
    <property type="match status" value="1"/>
</dbReference>
<gene>
    <name evidence="8" type="ORF">SGCZBJ_15295</name>
</gene>
<dbReference type="SUPFAM" id="SSF47384">
    <property type="entry name" value="Homodimeric domain of signal transducing histidine kinase"/>
    <property type="match status" value="1"/>
</dbReference>
<evidence type="ECO:0000313" key="9">
    <source>
        <dbReference type="Proteomes" id="UP000234479"/>
    </source>
</evidence>
<dbReference type="GO" id="GO:0000155">
    <property type="term" value="F:phosphorelay sensor kinase activity"/>
    <property type="evidence" value="ECO:0007669"/>
    <property type="project" value="InterPro"/>
</dbReference>
<evidence type="ECO:0000256" key="4">
    <source>
        <dbReference type="PROSITE-ProRule" id="PRU00169"/>
    </source>
</evidence>
<evidence type="ECO:0000313" key="8">
    <source>
        <dbReference type="EMBL" id="PLR23687.1"/>
    </source>
</evidence>
<dbReference type="PROSITE" id="PS50109">
    <property type="entry name" value="HIS_KIN"/>
    <property type="match status" value="1"/>
</dbReference>
<dbReference type="CDD" id="cd17546">
    <property type="entry name" value="REC_hyHK_CKI1_RcsC-like"/>
    <property type="match status" value="1"/>
</dbReference>
<keyword evidence="9" id="KW-1185">Reference proteome</keyword>
<dbReference type="InterPro" id="IPR001789">
    <property type="entry name" value="Sig_transdc_resp-reg_receiver"/>
</dbReference>
<accession>A0A2N5DCA0</accession>
<dbReference type="AlphaFoldDB" id="A0A2N5DCA0"/>
<evidence type="ECO:0000259" key="7">
    <source>
        <dbReference type="PROSITE" id="PS50110"/>
    </source>
</evidence>
<dbReference type="InterPro" id="IPR003594">
    <property type="entry name" value="HATPase_dom"/>
</dbReference>
<reference evidence="8 9" key="1">
    <citation type="submission" date="2017-12" db="EMBL/GenBank/DDBJ databases">
        <title>The genome sequence of Caulobacter sp. 410.</title>
        <authorList>
            <person name="Gao J."/>
            <person name="Mao X."/>
            <person name="Sun J."/>
        </authorList>
    </citation>
    <scope>NUCLEOTIDE SEQUENCE [LARGE SCALE GENOMIC DNA]</scope>
    <source>
        <strain evidence="8 9">410</strain>
    </source>
</reference>
<dbReference type="SUPFAM" id="SSF55874">
    <property type="entry name" value="ATPase domain of HSP90 chaperone/DNA topoisomerase II/histidine kinase"/>
    <property type="match status" value="1"/>
</dbReference>
<feature type="domain" description="Histidine kinase" evidence="6">
    <location>
        <begin position="213"/>
        <end position="434"/>
    </location>
</feature>
<feature type="transmembrane region" description="Helical" evidence="5">
    <location>
        <begin position="28"/>
        <end position="57"/>
    </location>
</feature>
<keyword evidence="5" id="KW-1133">Transmembrane helix</keyword>
<dbReference type="Gene3D" id="3.30.565.10">
    <property type="entry name" value="Histidine kinase-like ATPase, C-terminal domain"/>
    <property type="match status" value="1"/>
</dbReference>
<feature type="domain" description="Response regulatory" evidence="7">
    <location>
        <begin position="456"/>
        <end position="573"/>
    </location>
</feature>
<dbReference type="EC" id="2.7.13.3" evidence="2"/>
<keyword evidence="3 4" id="KW-0597">Phosphoprotein</keyword>
<keyword evidence="5" id="KW-0472">Membrane</keyword>
<evidence type="ECO:0000256" key="3">
    <source>
        <dbReference type="ARBA" id="ARBA00022553"/>
    </source>
</evidence>
<dbReference type="Pfam" id="PF00512">
    <property type="entry name" value="HisKA"/>
    <property type="match status" value="1"/>
</dbReference>
<dbReference type="PRINTS" id="PR00344">
    <property type="entry name" value="BCTRLSENSOR"/>
</dbReference>
<evidence type="ECO:0000259" key="6">
    <source>
        <dbReference type="PROSITE" id="PS50109"/>
    </source>
</evidence>
<protein>
    <recommendedName>
        <fullName evidence="2">histidine kinase</fullName>
        <ecNumber evidence="2">2.7.13.3</ecNumber>
    </recommendedName>
</protein>
<sequence length="584" mass="62458">MQWLDALGADERLDEVANDTRRLTVSRLVSAALVAMVVGIALGPAMAAGWFAALAAGEALASLVIRRFTGPTTDRLRALFVLASIPINVVWSWLAVALWMFPDQDLRLAALGVCAGQIIFTQNFRHQPISLLAITTAPPLLCLVAFPFLTNAPHGVGSLTNRWAMLMLVATTINAMLLNRAAARKMDELTRGLRQEKERALAASRVKSVFVATMSHEMRTPMNGLLGLAHALKATDLDERQRDYVELMIHSGDSLMQLLNDVLDIARLDAGDADLTPCDFDLRDLVHAVADTWRDMAMVRGLAVDVRIDATAPKRLHADPARIRQVLGGLLSNALKFTRVGGVTIEVSGQGAAPDGLETVAIRITDTGPGIDPAFAERIFESFTQADESVSRAYGGMGLGLTIARALARRMGGDLSLEPAERGARFLLLLRAPRPEAPPLPAPAPQAVEDDGATPRVLMAEDNPMNQMVVRLMLEAAGVDLTVVEDGRQALDALKASHFDCVLMDINMPVMDGVTALSEIRSGAAGAANTPVIALTASAMAGDRERFLKLGFDEHLGKPVKPLDLISAIAMAVDRTPPPAAAVG</sequence>
<dbReference type="InterPro" id="IPR036890">
    <property type="entry name" value="HATPase_C_sf"/>
</dbReference>
<dbReference type="Proteomes" id="UP000234479">
    <property type="component" value="Unassembled WGS sequence"/>
</dbReference>
<dbReference type="InterPro" id="IPR036097">
    <property type="entry name" value="HisK_dim/P_sf"/>
</dbReference>
<keyword evidence="8" id="KW-0418">Kinase</keyword>
<dbReference type="InterPro" id="IPR003661">
    <property type="entry name" value="HisK_dim/P_dom"/>
</dbReference>